<organism evidence="1 2">
    <name type="scientific">Naganishia cerealis</name>
    <dbReference type="NCBI Taxonomy" id="610337"/>
    <lineage>
        <taxon>Eukaryota</taxon>
        <taxon>Fungi</taxon>
        <taxon>Dikarya</taxon>
        <taxon>Basidiomycota</taxon>
        <taxon>Agaricomycotina</taxon>
        <taxon>Tremellomycetes</taxon>
        <taxon>Filobasidiales</taxon>
        <taxon>Filobasidiaceae</taxon>
        <taxon>Naganishia</taxon>
    </lineage>
</organism>
<proteinExistence type="predicted"/>
<evidence type="ECO:0000313" key="1">
    <source>
        <dbReference type="EMBL" id="KAJ9112869.1"/>
    </source>
</evidence>
<protein>
    <submittedName>
        <fullName evidence="1">Uncharacterized protein</fullName>
    </submittedName>
</protein>
<accession>A0ACC2WMA2</accession>
<reference evidence="1" key="1">
    <citation type="submission" date="2023-04" db="EMBL/GenBank/DDBJ databases">
        <title>Draft Genome sequencing of Naganishia species isolated from polar environments using Oxford Nanopore Technology.</title>
        <authorList>
            <person name="Leo P."/>
            <person name="Venkateswaran K."/>
        </authorList>
    </citation>
    <scope>NUCLEOTIDE SEQUENCE</scope>
    <source>
        <strain evidence="1">MNA-CCFEE 5261</strain>
    </source>
</reference>
<sequence length="118" mass="13129">MKYTLLNFISSQFTTLPPVDCPDLTGRVVIVTGSNVGLGYEAAKTFAKYNPSRLILAVRNTQAGEKAAREIVDANDGKGTVPEVWELDLGRLQSVKDFGDRVNRELERLDIFVSVRRE</sequence>
<dbReference type="Proteomes" id="UP001241377">
    <property type="component" value="Unassembled WGS sequence"/>
</dbReference>
<dbReference type="EMBL" id="JASBWR010000003">
    <property type="protein sequence ID" value="KAJ9112869.1"/>
    <property type="molecule type" value="Genomic_DNA"/>
</dbReference>
<gene>
    <name evidence="1" type="ORF">QFC19_000424</name>
</gene>
<comment type="caution">
    <text evidence="1">The sequence shown here is derived from an EMBL/GenBank/DDBJ whole genome shotgun (WGS) entry which is preliminary data.</text>
</comment>
<keyword evidence="2" id="KW-1185">Reference proteome</keyword>
<name>A0ACC2WMA2_9TREE</name>
<evidence type="ECO:0000313" key="2">
    <source>
        <dbReference type="Proteomes" id="UP001241377"/>
    </source>
</evidence>